<dbReference type="AlphaFoldDB" id="A0A0F7VTZ7"/>
<evidence type="ECO:0000313" key="3">
    <source>
        <dbReference type="EMBL" id="CQR60401.1"/>
    </source>
</evidence>
<dbReference type="GO" id="GO:0008610">
    <property type="term" value="P:lipid biosynthetic process"/>
    <property type="evidence" value="ECO:0007669"/>
    <property type="project" value="TreeGrafter"/>
</dbReference>
<accession>A0A0F7VTZ7</accession>
<dbReference type="Proteomes" id="UP000035016">
    <property type="component" value="Chromosome Chromosome"/>
</dbReference>
<organism evidence="3 4">
    <name type="scientific">Streptomyces leeuwenhoekii</name>
    <dbReference type="NCBI Taxonomy" id="1437453"/>
    <lineage>
        <taxon>Bacteria</taxon>
        <taxon>Bacillati</taxon>
        <taxon>Actinomycetota</taxon>
        <taxon>Actinomycetes</taxon>
        <taxon>Kitasatosporales</taxon>
        <taxon>Streptomycetaceae</taxon>
        <taxon>Streptomyces</taxon>
    </lineage>
</organism>
<reference evidence="3 4" key="1">
    <citation type="submission" date="2015-02" db="EMBL/GenBank/DDBJ databases">
        <authorList>
            <person name="Gomez-Escribano P.J."/>
        </authorList>
    </citation>
    <scope>NUCLEOTIDE SEQUENCE [LARGE SCALE GENOMIC DNA]</scope>
    <source>
        <strain evidence="4">C34 (DSM 42122 / NRRL B-24963)</strain>
    </source>
</reference>
<evidence type="ECO:0000256" key="1">
    <source>
        <dbReference type="ARBA" id="ARBA00007169"/>
    </source>
</evidence>
<dbReference type="InterPro" id="IPR029058">
    <property type="entry name" value="AB_hydrolase_fold"/>
</dbReference>
<name>A0A0F7VTZ7_STRLW</name>
<dbReference type="PANTHER" id="PTHR11487">
    <property type="entry name" value="THIOESTERASE"/>
    <property type="match status" value="1"/>
</dbReference>
<dbReference type="KEGG" id="sle:sle_09380"/>
<feature type="domain" description="Thioesterase" evidence="2">
    <location>
        <begin position="29"/>
        <end position="247"/>
    </location>
</feature>
<evidence type="ECO:0000259" key="2">
    <source>
        <dbReference type="Pfam" id="PF00975"/>
    </source>
</evidence>
<proteinExistence type="inferred from homology"/>
<dbReference type="SUPFAM" id="SSF53474">
    <property type="entry name" value="alpha/beta-Hydrolases"/>
    <property type="match status" value="1"/>
</dbReference>
<dbReference type="InterPro" id="IPR012223">
    <property type="entry name" value="TEII"/>
</dbReference>
<dbReference type="InterPro" id="IPR001031">
    <property type="entry name" value="Thioesterase"/>
</dbReference>
<gene>
    <name evidence="3" type="primary">sle_09380</name>
</gene>
<comment type="similarity">
    <text evidence="1">Belongs to the thioesterase family.</text>
</comment>
<dbReference type="Pfam" id="PF00975">
    <property type="entry name" value="Thioesterase"/>
    <property type="match status" value="1"/>
</dbReference>
<protein>
    <submittedName>
        <fullName evidence="3">Gramicidin S biosynthesis protein GrsT</fullName>
    </submittedName>
</protein>
<dbReference type="Gene3D" id="3.40.50.1820">
    <property type="entry name" value="alpha/beta hydrolase"/>
    <property type="match status" value="1"/>
</dbReference>
<dbReference type="PANTHER" id="PTHR11487:SF0">
    <property type="entry name" value="S-ACYL FATTY ACID SYNTHASE THIOESTERASE, MEDIUM CHAIN"/>
    <property type="match status" value="1"/>
</dbReference>
<evidence type="ECO:0000313" key="4">
    <source>
        <dbReference type="Proteomes" id="UP000035016"/>
    </source>
</evidence>
<sequence length="260" mass="28297">MTARQRKEDTSVVETWTTDSAGADTAGVRLFCFAHAGGGAAAFRPWQRRLAPSVDVRPVLLPGRETRLREKPYRRMAEVLGPLCDGLLPLLDRPFALFGHSLGAAVAYETAREITARGWGEPLHLFVSARRAPHLPARLPPLHDLPEEEFLTAVARMGGTPPEVLEHPGLLKAFATALRADFEMHDTYVPLPGGLLACPVTALVGARDPQVGTDEMAGWRDTTRGAFALRVVEGDHFYLREATGEPLATIRDELGAVARP</sequence>
<dbReference type="EMBL" id="LN831790">
    <property type="protein sequence ID" value="CQR60401.1"/>
    <property type="molecule type" value="Genomic_DNA"/>
</dbReference>